<dbReference type="Proteomes" id="UP000784294">
    <property type="component" value="Unassembled WGS sequence"/>
</dbReference>
<dbReference type="AlphaFoldDB" id="A0A448WNP3"/>
<reference evidence="1" key="1">
    <citation type="submission" date="2018-11" db="EMBL/GenBank/DDBJ databases">
        <authorList>
            <consortium name="Pathogen Informatics"/>
        </authorList>
    </citation>
    <scope>NUCLEOTIDE SEQUENCE</scope>
</reference>
<gene>
    <name evidence="1" type="ORF">PXEA_LOCUS9758</name>
</gene>
<name>A0A448WNP3_9PLAT</name>
<dbReference type="EMBL" id="CAAALY010027966">
    <property type="protein sequence ID" value="VEL16318.1"/>
    <property type="molecule type" value="Genomic_DNA"/>
</dbReference>
<organism evidence="1 2">
    <name type="scientific">Protopolystoma xenopodis</name>
    <dbReference type="NCBI Taxonomy" id="117903"/>
    <lineage>
        <taxon>Eukaryota</taxon>
        <taxon>Metazoa</taxon>
        <taxon>Spiralia</taxon>
        <taxon>Lophotrochozoa</taxon>
        <taxon>Platyhelminthes</taxon>
        <taxon>Monogenea</taxon>
        <taxon>Polyopisthocotylea</taxon>
        <taxon>Polystomatidea</taxon>
        <taxon>Polystomatidae</taxon>
        <taxon>Protopolystoma</taxon>
    </lineage>
</organism>
<comment type="caution">
    <text evidence="1">The sequence shown here is derived from an EMBL/GenBank/DDBJ whole genome shotgun (WGS) entry which is preliminary data.</text>
</comment>
<evidence type="ECO:0000313" key="1">
    <source>
        <dbReference type="EMBL" id="VEL16318.1"/>
    </source>
</evidence>
<proteinExistence type="predicted"/>
<sequence>MPANYTKAAATYLSGLRAGIGPSRTAACLRAGLTVHTVECAFSQRLFNLYRMYSSALSVTAPGPDGTMETPMSVAAPSGLASLDPTNIKNIISSASKNTACVAVVTAPSNINLGGVLVEPIQDDSEFDINFEDAREVTRAPNESSKCPLSQLGVASTDRLAATVAWAEAQARAELSESNRLTSFPASLSSAGYVSCVPPGTRHVVLEVC</sequence>
<accession>A0A448WNP3</accession>
<evidence type="ECO:0000313" key="2">
    <source>
        <dbReference type="Proteomes" id="UP000784294"/>
    </source>
</evidence>
<keyword evidence="2" id="KW-1185">Reference proteome</keyword>
<protein>
    <submittedName>
        <fullName evidence="1">Uncharacterized protein</fullName>
    </submittedName>
</protein>